<evidence type="ECO:0000256" key="1">
    <source>
        <dbReference type="ARBA" id="ARBA00004651"/>
    </source>
</evidence>
<keyword evidence="6 11" id="KW-0406">Ion transport</keyword>
<keyword evidence="11" id="KW-0915">Sodium</keyword>
<feature type="transmembrane region" description="Helical" evidence="11">
    <location>
        <begin position="101"/>
        <end position="119"/>
    </location>
</feature>
<accession>A0A143BN57</accession>
<evidence type="ECO:0000256" key="3">
    <source>
        <dbReference type="ARBA" id="ARBA00022519"/>
    </source>
</evidence>
<keyword evidence="5 11" id="KW-1133">Transmembrane helix</keyword>
<comment type="subcellular location">
    <subcellularLocation>
        <location evidence="1 11">Cell membrane</location>
        <topology evidence="1 11">Multi-pass membrane protein</topology>
    </subcellularLocation>
</comment>
<dbReference type="Pfam" id="PF02537">
    <property type="entry name" value="CRCB"/>
    <property type="match status" value="1"/>
</dbReference>
<gene>
    <name evidence="11" type="primary">fluC</name>
    <name evidence="11" type="synonym">crcB</name>
    <name evidence="12" type="ORF">GEMMAAP_02935</name>
</gene>
<organism evidence="12 13">
    <name type="scientific">Gemmatimonas phototrophica</name>
    <dbReference type="NCBI Taxonomy" id="1379270"/>
    <lineage>
        <taxon>Bacteria</taxon>
        <taxon>Pseudomonadati</taxon>
        <taxon>Gemmatimonadota</taxon>
        <taxon>Gemmatimonadia</taxon>
        <taxon>Gemmatimonadales</taxon>
        <taxon>Gemmatimonadaceae</taxon>
        <taxon>Gemmatimonas</taxon>
    </lineage>
</organism>
<feature type="transmembrane region" description="Helical" evidence="11">
    <location>
        <begin position="62"/>
        <end position="81"/>
    </location>
</feature>
<evidence type="ECO:0000256" key="10">
    <source>
        <dbReference type="ARBA" id="ARBA00035585"/>
    </source>
</evidence>
<dbReference type="GO" id="GO:0062054">
    <property type="term" value="F:fluoride channel activity"/>
    <property type="evidence" value="ECO:0007669"/>
    <property type="project" value="UniProtKB-UniRule"/>
</dbReference>
<dbReference type="GO" id="GO:0140114">
    <property type="term" value="P:cellular detoxification of fluoride"/>
    <property type="evidence" value="ECO:0007669"/>
    <property type="project" value="UniProtKB-UniRule"/>
</dbReference>
<evidence type="ECO:0000256" key="5">
    <source>
        <dbReference type="ARBA" id="ARBA00022989"/>
    </source>
</evidence>
<keyword evidence="11" id="KW-0813">Transport</keyword>
<dbReference type="HAMAP" id="MF_00454">
    <property type="entry name" value="FluC"/>
    <property type="match status" value="1"/>
</dbReference>
<dbReference type="EMBL" id="CP011454">
    <property type="protein sequence ID" value="AMW06507.1"/>
    <property type="molecule type" value="Genomic_DNA"/>
</dbReference>
<evidence type="ECO:0000256" key="4">
    <source>
        <dbReference type="ARBA" id="ARBA00022692"/>
    </source>
</evidence>
<comment type="activity regulation">
    <text evidence="11">Na(+) is not transported, but it plays an essential structural role and its presence is essential for fluoride channel function.</text>
</comment>
<evidence type="ECO:0000256" key="7">
    <source>
        <dbReference type="ARBA" id="ARBA00023136"/>
    </source>
</evidence>
<protein>
    <recommendedName>
        <fullName evidence="11">Fluoride-specific ion channel FluC</fullName>
    </recommendedName>
</protein>
<keyword evidence="8 11" id="KW-0407">Ion channel</keyword>
<evidence type="ECO:0000256" key="6">
    <source>
        <dbReference type="ARBA" id="ARBA00023065"/>
    </source>
</evidence>
<feature type="binding site" evidence="11">
    <location>
        <position position="73"/>
    </location>
    <ligand>
        <name>Na(+)</name>
        <dbReference type="ChEBI" id="CHEBI:29101"/>
        <note>structural</note>
    </ligand>
</feature>
<keyword evidence="7 11" id="KW-0472">Membrane</keyword>
<feature type="transmembrane region" description="Helical" evidence="11">
    <location>
        <begin position="28"/>
        <end position="50"/>
    </location>
</feature>
<evidence type="ECO:0000313" key="13">
    <source>
        <dbReference type="Proteomes" id="UP000076404"/>
    </source>
</evidence>
<dbReference type="AlphaFoldDB" id="A0A143BN57"/>
<dbReference type="PANTHER" id="PTHR28259:SF1">
    <property type="entry name" value="FLUORIDE EXPORT PROTEIN 1-RELATED"/>
    <property type="match status" value="1"/>
</dbReference>
<comment type="catalytic activity">
    <reaction evidence="10">
        <text>fluoride(in) = fluoride(out)</text>
        <dbReference type="Rhea" id="RHEA:76159"/>
        <dbReference type="ChEBI" id="CHEBI:17051"/>
    </reaction>
    <physiologicalReaction direction="left-to-right" evidence="10">
        <dbReference type="Rhea" id="RHEA:76160"/>
    </physiologicalReaction>
</comment>
<dbReference type="KEGG" id="gph:GEMMAAP_02935"/>
<dbReference type="PANTHER" id="PTHR28259">
    <property type="entry name" value="FLUORIDE EXPORT PROTEIN 1-RELATED"/>
    <property type="match status" value="1"/>
</dbReference>
<dbReference type="eggNOG" id="COG0239">
    <property type="taxonomic scope" value="Bacteria"/>
</dbReference>
<dbReference type="Proteomes" id="UP000076404">
    <property type="component" value="Chromosome"/>
</dbReference>
<comment type="similarity">
    <text evidence="9 11">Belongs to the fluoride channel Fluc/FEX (TC 1.A.43) family.</text>
</comment>
<evidence type="ECO:0000313" key="12">
    <source>
        <dbReference type="EMBL" id="AMW06507.1"/>
    </source>
</evidence>
<proteinExistence type="inferred from homology"/>
<keyword evidence="3" id="KW-0997">Cell inner membrane</keyword>
<keyword evidence="4 11" id="KW-0812">Transmembrane</keyword>
<keyword evidence="2 11" id="KW-1003">Cell membrane</keyword>
<comment type="function">
    <text evidence="11">Fluoride-specific ion channel. Important for reducing fluoride concentration in the cell, thus reducing its toxicity.</text>
</comment>
<keyword evidence="11" id="KW-0479">Metal-binding</keyword>
<dbReference type="NCBIfam" id="TIGR00494">
    <property type="entry name" value="crcB"/>
    <property type="match status" value="1"/>
</dbReference>
<feature type="binding site" evidence="11">
    <location>
        <position position="76"/>
    </location>
    <ligand>
        <name>Na(+)</name>
        <dbReference type="ChEBI" id="CHEBI:29101"/>
        <note>structural</note>
    </ligand>
</feature>
<dbReference type="GO" id="GO:0046872">
    <property type="term" value="F:metal ion binding"/>
    <property type="evidence" value="ECO:0007669"/>
    <property type="project" value="UniProtKB-KW"/>
</dbReference>
<reference evidence="12 13" key="2">
    <citation type="journal article" date="2016" name="Environ. Microbiol. Rep.">
        <title>Metagenomic evidence for the presence of phototrophic Gemmatimonadetes bacteria in diverse environments.</title>
        <authorList>
            <person name="Zeng Y."/>
            <person name="Baumbach J."/>
            <person name="Barbosa E.G."/>
            <person name="Azevedo V."/>
            <person name="Zhang C."/>
            <person name="Koblizek M."/>
        </authorList>
    </citation>
    <scope>NUCLEOTIDE SEQUENCE [LARGE SCALE GENOMIC DNA]</scope>
    <source>
        <strain evidence="12 13">AP64</strain>
    </source>
</reference>
<dbReference type="STRING" id="1379270.GEMMAAP_02935"/>
<name>A0A143BN57_9BACT</name>
<dbReference type="InterPro" id="IPR003691">
    <property type="entry name" value="FluC"/>
</dbReference>
<evidence type="ECO:0000256" key="9">
    <source>
        <dbReference type="ARBA" id="ARBA00035120"/>
    </source>
</evidence>
<sequence length="121" mass="12354">MAALLAVALGGAVGSVARYVTTLALTPVTATFPYATLLVNVIGSFLIGYFGRVFSTPEHDPVVRLALTTGLCGGFTTFSALSAETVTLLQQGRTGRAMTYIALSLALGLGATALGLMAGRK</sequence>
<evidence type="ECO:0000256" key="8">
    <source>
        <dbReference type="ARBA" id="ARBA00023303"/>
    </source>
</evidence>
<evidence type="ECO:0000256" key="2">
    <source>
        <dbReference type="ARBA" id="ARBA00022475"/>
    </source>
</evidence>
<reference evidence="12 13" key="1">
    <citation type="journal article" date="2014" name="Proc. Natl. Acad. Sci. U.S.A.">
        <title>Functional type 2 photosynthetic reaction centers found in the rare bacterial phylum Gemmatimonadetes.</title>
        <authorList>
            <person name="Zeng Y."/>
            <person name="Feng F."/>
            <person name="Medova H."/>
            <person name="Dean J."/>
            <person name="Koblizek M."/>
        </authorList>
    </citation>
    <scope>NUCLEOTIDE SEQUENCE [LARGE SCALE GENOMIC DNA]</scope>
    <source>
        <strain evidence="12 13">AP64</strain>
    </source>
</reference>
<keyword evidence="13" id="KW-1185">Reference proteome</keyword>
<dbReference type="GO" id="GO:0005886">
    <property type="term" value="C:plasma membrane"/>
    <property type="evidence" value="ECO:0007669"/>
    <property type="project" value="UniProtKB-SubCell"/>
</dbReference>
<evidence type="ECO:0000256" key="11">
    <source>
        <dbReference type="HAMAP-Rule" id="MF_00454"/>
    </source>
</evidence>